<organism evidence="1 2">
    <name type="scientific">Peronosclerospora sorghi</name>
    <dbReference type="NCBI Taxonomy" id="230839"/>
    <lineage>
        <taxon>Eukaryota</taxon>
        <taxon>Sar</taxon>
        <taxon>Stramenopiles</taxon>
        <taxon>Oomycota</taxon>
        <taxon>Peronosporomycetes</taxon>
        <taxon>Peronosporales</taxon>
        <taxon>Peronosporaceae</taxon>
        <taxon>Peronosclerospora</taxon>
    </lineage>
</organism>
<protein>
    <submittedName>
        <fullName evidence="1">Uncharacterized protein</fullName>
    </submittedName>
</protein>
<comment type="caution">
    <text evidence="1">The sequence shown here is derived from an EMBL/GenBank/DDBJ whole genome shotgun (WGS) entry which is preliminary data.</text>
</comment>
<keyword evidence="2" id="KW-1185">Reference proteome</keyword>
<evidence type="ECO:0000313" key="2">
    <source>
        <dbReference type="Proteomes" id="UP001163321"/>
    </source>
</evidence>
<dbReference type="Proteomes" id="UP001163321">
    <property type="component" value="Chromosome 1"/>
</dbReference>
<dbReference type="EMBL" id="CM047580">
    <property type="protein sequence ID" value="KAI9923187.1"/>
    <property type="molecule type" value="Genomic_DNA"/>
</dbReference>
<reference evidence="1 2" key="1">
    <citation type="journal article" date="2022" name="bioRxiv">
        <title>The genome of the oomycete Peronosclerospora sorghi, a cosmopolitan pathogen of maize and sorghum, is inflated with dispersed pseudogenes.</title>
        <authorList>
            <person name="Fletcher K."/>
            <person name="Martin F."/>
            <person name="Isakeit T."/>
            <person name="Cavanaugh K."/>
            <person name="Magill C."/>
            <person name="Michelmore R."/>
        </authorList>
    </citation>
    <scope>NUCLEOTIDE SEQUENCE [LARGE SCALE GENOMIC DNA]</scope>
    <source>
        <strain evidence="1">P6</strain>
    </source>
</reference>
<gene>
    <name evidence="1" type="ORF">PsorP6_001744</name>
</gene>
<proteinExistence type="predicted"/>
<sequence length="725" mass="79137">MPSAHPLETLAGPLDVKFRVGAFSSWSSSFVRLQGRWLCVYKRKDDAVRQGAVELGRGVRVTDLLHPDACAKFPRRFDVMCAGGLLAKTELTFRTKTRHERDQWVQAIACNVQSLTSPRGQAAGFGVPEGVPQLCRALPRHPIRIHSDLIVQCATGESIVTCILTQGLAPDRARATAFGQSLVTMNVLHHVMWDRDFTDSTEPFVIVSLEDDDDGGDRLVDHEDANDVAHFMSYLDSRRFWKYIGPSEGTVVPSSTTDSSASSNSRRPLIQLTPSDDDSTAPERGKSVLVAPRDDMTRSSVKASTTTGTTASGTCKTGGKPRQCAVCTKSFNPLRRRHQCRQCHASICSHCCIVVPKQISGVETLVGAPPSTRLCISCKLLNAGSLGQAHKVRDDAVPSSQSGVHDDCSHGRGTTLRRNSSSLALAASFCSHCRNETCSPLTEYSRIAYPVQPSSIHTGFVVAQRLDNEVERLRSVHTLLATMASTPSASRVLCQFSNMAAIASHCPIVVIGFLDQDTYVVESQYGVNLGVTMPRQESFAAHTCRSGACLTCADLAQDIRFVGNPWRQDAFQNAAFYAGIPLTLSNGHIVGALEVFDAQPRFECGHVLRQLETVVRGLVHLLEDILAAAHAAHREKTQAQVHHAQEQAVMEAQLLALLSQTTSTQEQIRTQQTHMVSAIHTHSKQIDHLAKQIERIEGTLAAKLQQGKREEHGADNHVDEQDQGT</sequence>
<name>A0ACC0WXU6_9STRA</name>
<evidence type="ECO:0000313" key="1">
    <source>
        <dbReference type="EMBL" id="KAI9923187.1"/>
    </source>
</evidence>
<accession>A0ACC0WXU6</accession>